<evidence type="ECO:0000259" key="1">
    <source>
        <dbReference type="Pfam" id="PF13843"/>
    </source>
</evidence>
<gene>
    <name evidence="2" type="primary">PGBD2_2</name>
    <name evidence="2" type="ORF">FJT64_020268</name>
</gene>
<dbReference type="EMBL" id="VIIS01000479">
    <property type="protein sequence ID" value="KAF0308538.1"/>
    <property type="molecule type" value="Genomic_DNA"/>
</dbReference>
<dbReference type="GO" id="GO:0043565">
    <property type="term" value="F:sequence-specific DNA binding"/>
    <property type="evidence" value="ECO:0007669"/>
    <property type="project" value="TreeGrafter"/>
</dbReference>
<dbReference type="InterPro" id="IPR052638">
    <property type="entry name" value="PiggyBac_TE-derived"/>
</dbReference>
<feature type="domain" description="PiggyBac transposable element-derived protein" evidence="1">
    <location>
        <begin position="2"/>
        <end position="349"/>
    </location>
</feature>
<sequence length="447" mass="51644">MEHIQRETLRYALEIKNDSLFSLDASELRVFIGILIFSGYVKLPSERMYWSEAVDVHANRLVREAMTRGTYMKIKRYLHVQNNNGRRPGDTDRGFKVRPLISMLNDSFRKFGIYQQNLAVDEMIVRYYGHHGLKQFMRGKPVRFGYKLWALCGADGFCHKFDLYCGKEVRPELQGKPLGSRVVLDMIGAVENPQSHSLFFDNFFTSRSLLSELRARGMQATGTVRENRMEKCPLKTQKELAKEGCGAYDARFDKETEVLAVRWFDNKSVNMLSNYDFVHPIRMTQRFNRSTGGKVDVPQPRLLSTYNDGMGGVDIHDWHLSKYNIAIRGKKWYWCLLTRMIDMTVVNAWLLHKVCTPNGKAQLSQVEFRREIAISYLRSSSRNSACLPTSPALVPQSMRYDGIGHLMGPMGKRLRCRLETCSQKPSKWCTKCRVHLCVKCFVPYHTA</sequence>
<evidence type="ECO:0000313" key="3">
    <source>
        <dbReference type="Proteomes" id="UP000440578"/>
    </source>
</evidence>
<protein>
    <submittedName>
        <fullName evidence="2">PiggyBac transposable element-derived protein 2</fullName>
    </submittedName>
</protein>
<dbReference type="InterPro" id="IPR029526">
    <property type="entry name" value="PGBD"/>
</dbReference>
<dbReference type="OrthoDB" id="6370142at2759"/>
<organism evidence="2 3">
    <name type="scientific">Amphibalanus amphitrite</name>
    <name type="common">Striped barnacle</name>
    <name type="synonym">Balanus amphitrite</name>
    <dbReference type="NCBI Taxonomy" id="1232801"/>
    <lineage>
        <taxon>Eukaryota</taxon>
        <taxon>Metazoa</taxon>
        <taxon>Ecdysozoa</taxon>
        <taxon>Arthropoda</taxon>
        <taxon>Crustacea</taxon>
        <taxon>Multicrustacea</taxon>
        <taxon>Cirripedia</taxon>
        <taxon>Thoracica</taxon>
        <taxon>Thoracicalcarea</taxon>
        <taxon>Balanomorpha</taxon>
        <taxon>Balanoidea</taxon>
        <taxon>Balanidae</taxon>
        <taxon>Amphibalaninae</taxon>
        <taxon>Amphibalanus</taxon>
    </lineage>
</organism>
<dbReference type="AlphaFoldDB" id="A0A6A4X134"/>
<proteinExistence type="predicted"/>
<evidence type="ECO:0000313" key="2">
    <source>
        <dbReference type="EMBL" id="KAF0308538.1"/>
    </source>
</evidence>
<keyword evidence="3" id="KW-1185">Reference proteome</keyword>
<dbReference type="Pfam" id="PF13843">
    <property type="entry name" value="DDE_Tnp_1_7"/>
    <property type="match status" value="1"/>
</dbReference>
<comment type="caution">
    <text evidence="2">The sequence shown here is derived from an EMBL/GenBank/DDBJ whole genome shotgun (WGS) entry which is preliminary data.</text>
</comment>
<reference evidence="2 3" key="1">
    <citation type="submission" date="2019-07" db="EMBL/GenBank/DDBJ databases">
        <title>Draft genome assembly of a fouling barnacle, Amphibalanus amphitrite (Darwin, 1854): The first reference genome for Thecostraca.</title>
        <authorList>
            <person name="Kim W."/>
        </authorList>
    </citation>
    <scope>NUCLEOTIDE SEQUENCE [LARGE SCALE GENOMIC DNA]</scope>
    <source>
        <strain evidence="2">SNU_AA5</strain>
        <tissue evidence="2">Soma without cirri and trophi</tissue>
    </source>
</reference>
<dbReference type="PANTHER" id="PTHR47055">
    <property type="entry name" value="DDE_TNP_1_7 DOMAIN-CONTAINING PROTEIN"/>
    <property type="match status" value="1"/>
</dbReference>
<name>A0A6A4X134_AMPAM</name>
<dbReference type="Proteomes" id="UP000440578">
    <property type="component" value="Unassembled WGS sequence"/>
</dbReference>
<accession>A0A6A4X134</accession>
<dbReference type="PANTHER" id="PTHR47055:SF3">
    <property type="entry name" value="PHORBOL-ESTER_DAG-TYPE DOMAIN-CONTAINING PROTEIN"/>
    <property type="match status" value="1"/>
</dbReference>